<evidence type="ECO:0000313" key="5">
    <source>
        <dbReference type="Proteomes" id="UP001060771"/>
    </source>
</evidence>
<dbReference type="InterPro" id="IPR005913">
    <property type="entry name" value="dTDP_dehydrorham_reduct"/>
</dbReference>
<evidence type="ECO:0000313" key="4">
    <source>
        <dbReference type="Proteomes" id="UP000657075"/>
    </source>
</evidence>
<dbReference type="InterPro" id="IPR036291">
    <property type="entry name" value="NAD(P)-bd_dom_sf"/>
</dbReference>
<reference evidence="5" key="3">
    <citation type="submission" date="2022-09" db="EMBL/GenBank/DDBJ databases">
        <title>Complete genome sequence of Vulcanisaeta souniana.</title>
        <authorList>
            <person name="Kato S."/>
            <person name="Itoh T."/>
            <person name="Ohkuma M."/>
        </authorList>
    </citation>
    <scope>NUCLEOTIDE SEQUENCE [LARGE SCALE GENOMIC DNA]</scope>
    <source>
        <strain evidence="5">JCM 11219</strain>
    </source>
</reference>
<dbReference type="InterPro" id="IPR029903">
    <property type="entry name" value="RmlD-like-bd"/>
</dbReference>
<dbReference type="AlphaFoldDB" id="A0A830E5N8"/>
<dbReference type="GO" id="GO:0008831">
    <property type="term" value="F:dTDP-4-dehydrorhamnose reductase activity"/>
    <property type="evidence" value="ECO:0007669"/>
    <property type="project" value="TreeGrafter"/>
</dbReference>
<evidence type="ECO:0000313" key="3">
    <source>
        <dbReference type="EMBL" id="GGI84763.1"/>
    </source>
</evidence>
<dbReference type="RefSeq" id="WP_188603987.1">
    <property type="nucleotide sequence ID" value="NZ_AP026830.1"/>
</dbReference>
<organism evidence="3 4">
    <name type="scientific">Vulcanisaeta souniana JCM 11219</name>
    <dbReference type="NCBI Taxonomy" id="1293586"/>
    <lineage>
        <taxon>Archaea</taxon>
        <taxon>Thermoproteota</taxon>
        <taxon>Thermoprotei</taxon>
        <taxon>Thermoproteales</taxon>
        <taxon>Thermoproteaceae</taxon>
        <taxon>Vulcanisaeta</taxon>
    </lineage>
</organism>
<feature type="domain" description="RmlD-like substrate binding" evidence="1">
    <location>
        <begin position="1"/>
        <end position="279"/>
    </location>
</feature>
<dbReference type="Proteomes" id="UP001060771">
    <property type="component" value="Chromosome"/>
</dbReference>
<evidence type="ECO:0000313" key="2">
    <source>
        <dbReference type="EMBL" id="BDR91298.1"/>
    </source>
</evidence>
<accession>A0A830E5N8</accession>
<dbReference type="Gene3D" id="3.40.50.720">
    <property type="entry name" value="NAD(P)-binding Rossmann-like Domain"/>
    <property type="match status" value="1"/>
</dbReference>
<protein>
    <submittedName>
        <fullName evidence="3">NAD(P)-dependent oxidoreductase</fullName>
    </submittedName>
</protein>
<reference evidence="2" key="4">
    <citation type="journal article" date="2023" name="Microbiol. Resour. Announc.">
        <title>Complete Genome Sequence of Vulcanisaeta souniana Strain IC-059, a Hyperthermophilic Archaeon Isolated from Hot Spring Water in Japan.</title>
        <authorList>
            <person name="Kato S."/>
            <person name="Itoh T."/>
            <person name="Wu L."/>
            <person name="Ma J."/>
            <person name="Ohkuma M."/>
        </authorList>
    </citation>
    <scope>NUCLEOTIDE SEQUENCE</scope>
    <source>
        <strain evidence="2">JCM 11219</strain>
    </source>
</reference>
<dbReference type="OrthoDB" id="4907at2157"/>
<dbReference type="GeneID" id="76205943"/>
<dbReference type="EMBL" id="BMNM01000012">
    <property type="protein sequence ID" value="GGI84763.1"/>
    <property type="molecule type" value="Genomic_DNA"/>
</dbReference>
<dbReference type="GO" id="GO:0005829">
    <property type="term" value="C:cytosol"/>
    <property type="evidence" value="ECO:0007669"/>
    <property type="project" value="TreeGrafter"/>
</dbReference>
<dbReference type="EMBL" id="AP026830">
    <property type="protein sequence ID" value="BDR91298.1"/>
    <property type="molecule type" value="Genomic_DNA"/>
</dbReference>
<dbReference type="PANTHER" id="PTHR10491">
    <property type="entry name" value="DTDP-4-DEHYDRORHAMNOSE REDUCTASE"/>
    <property type="match status" value="1"/>
</dbReference>
<evidence type="ECO:0000259" key="1">
    <source>
        <dbReference type="Pfam" id="PF04321"/>
    </source>
</evidence>
<reference evidence="3" key="1">
    <citation type="journal article" date="2014" name="Int. J. Syst. Evol. Microbiol.">
        <title>Complete genome sequence of Corynebacterium casei LMG S-19264T (=DSM 44701T), isolated from a smear-ripened cheese.</title>
        <authorList>
            <consortium name="US DOE Joint Genome Institute (JGI-PGF)"/>
            <person name="Walter F."/>
            <person name="Albersmeier A."/>
            <person name="Kalinowski J."/>
            <person name="Ruckert C."/>
        </authorList>
    </citation>
    <scope>NUCLEOTIDE SEQUENCE</scope>
    <source>
        <strain evidence="3">JCM 11219</strain>
    </source>
</reference>
<dbReference type="Pfam" id="PF04321">
    <property type="entry name" value="RmlD_sub_bind"/>
    <property type="match status" value="1"/>
</dbReference>
<gene>
    <name evidence="3" type="ORF">GCM10007112_22160</name>
    <name evidence="2" type="ORF">Vsou_03910</name>
</gene>
<sequence length="295" mass="32810">MIILITGVSSSPGYKTAISLANKHEVVGTYNEHPINIPGVTVVKADITRDSARLITDYRPDVIIHMAAIGNVDQCEEQLELCYRVNVMASRGLFTAAYRVGSAIYYLSTDYVFDGERGMYSEDDPPKPINYYGLTKLLAEEAVRALDGSIVRVAWIYGTGPGRQNFGRIVVEKLMRSEEVTAIVDQWSSPTLNTIIGEAFEKLISMKFTGILHVVGPRLSRFEFARAIARYFGLNESLVKPIGLGDVKYKAKRPRDSSLGNKRAMELLGIPLNDIGYALSIFKKEIELEKHTQTP</sequence>
<dbReference type="SUPFAM" id="SSF51735">
    <property type="entry name" value="NAD(P)-binding Rossmann-fold domains"/>
    <property type="match status" value="1"/>
</dbReference>
<proteinExistence type="predicted"/>
<reference evidence="3" key="2">
    <citation type="submission" date="2020-09" db="EMBL/GenBank/DDBJ databases">
        <authorList>
            <person name="Sun Q."/>
            <person name="Ohkuma M."/>
        </authorList>
    </citation>
    <scope>NUCLEOTIDE SEQUENCE</scope>
    <source>
        <strain evidence="3">JCM 11219</strain>
    </source>
</reference>
<dbReference type="PANTHER" id="PTHR10491:SF4">
    <property type="entry name" value="METHIONINE ADENOSYLTRANSFERASE 2 SUBUNIT BETA"/>
    <property type="match status" value="1"/>
</dbReference>
<dbReference type="Proteomes" id="UP000657075">
    <property type="component" value="Unassembled WGS sequence"/>
</dbReference>
<dbReference type="CDD" id="cd05254">
    <property type="entry name" value="dTDP_HR_like_SDR_e"/>
    <property type="match status" value="1"/>
</dbReference>
<dbReference type="Gene3D" id="3.90.25.10">
    <property type="entry name" value="UDP-galactose 4-epimerase, domain 1"/>
    <property type="match status" value="1"/>
</dbReference>
<name>A0A830E5N8_9CREN</name>
<keyword evidence="5" id="KW-1185">Reference proteome</keyword>
<dbReference type="GO" id="GO:0019305">
    <property type="term" value="P:dTDP-rhamnose biosynthetic process"/>
    <property type="evidence" value="ECO:0007669"/>
    <property type="project" value="TreeGrafter"/>
</dbReference>